<dbReference type="Proteomes" id="UP000694892">
    <property type="component" value="Chromosome 5L"/>
</dbReference>
<proteinExistence type="predicted"/>
<evidence type="ECO:0000313" key="2">
    <source>
        <dbReference type="Proteomes" id="UP000694892"/>
    </source>
</evidence>
<evidence type="ECO:0000313" key="1">
    <source>
        <dbReference type="EMBL" id="OCT79478.1"/>
    </source>
</evidence>
<name>A0A974CTK9_XENLA</name>
<dbReference type="EMBL" id="CM004474">
    <property type="protein sequence ID" value="OCT79478.1"/>
    <property type="molecule type" value="Genomic_DNA"/>
</dbReference>
<reference evidence="2" key="1">
    <citation type="journal article" date="2016" name="Nature">
        <title>Genome evolution in the allotetraploid frog Xenopus laevis.</title>
        <authorList>
            <person name="Session A.M."/>
            <person name="Uno Y."/>
            <person name="Kwon T."/>
            <person name="Chapman J.A."/>
            <person name="Toyoda A."/>
            <person name="Takahashi S."/>
            <person name="Fukui A."/>
            <person name="Hikosaka A."/>
            <person name="Suzuki A."/>
            <person name="Kondo M."/>
            <person name="van Heeringen S.J."/>
            <person name="Quigley I."/>
            <person name="Heinz S."/>
            <person name="Ogino H."/>
            <person name="Ochi H."/>
            <person name="Hellsten U."/>
            <person name="Lyons J.B."/>
            <person name="Simakov O."/>
            <person name="Putnam N."/>
            <person name="Stites J."/>
            <person name="Kuroki Y."/>
            <person name="Tanaka T."/>
            <person name="Michiue T."/>
            <person name="Watanabe M."/>
            <person name="Bogdanovic O."/>
            <person name="Lister R."/>
            <person name="Georgiou G."/>
            <person name="Paranjpe S.S."/>
            <person name="van Kruijsbergen I."/>
            <person name="Shu S."/>
            <person name="Carlson J."/>
            <person name="Kinoshita T."/>
            <person name="Ohta Y."/>
            <person name="Mawaribuchi S."/>
            <person name="Jenkins J."/>
            <person name="Grimwood J."/>
            <person name="Schmutz J."/>
            <person name="Mitros T."/>
            <person name="Mozaffari S.V."/>
            <person name="Suzuki Y."/>
            <person name="Haramoto Y."/>
            <person name="Yamamoto T.S."/>
            <person name="Takagi C."/>
            <person name="Heald R."/>
            <person name="Miller K."/>
            <person name="Haudenschild C."/>
            <person name="Kitzman J."/>
            <person name="Nakayama T."/>
            <person name="Izutsu Y."/>
            <person name="Robert J."/>
            <person name="Fortriede J."/>
            <person name="Burns K."/>
            <person name="Lotay V."/>
            <person name="Karimi K."/>
            <person name="Yasuoka Y."/>
            <person name="Dichmann D.S."/>
            <person name="Flajnik M.F."/>
            <person name="Houston D.W."/>
            <person name="Shendure J."/>
            <person name="DuPasquier L."/>
            <person name="Vize P.D."/>
            <person name="Zorn A.M."/>
            <person name="Ito M."/>
            <person name="Marcotte E.M."/>
            <person name="Wallingford J.B."/>
            <person name="Ito Y."/>
            <person name="Asashima M."/>
            <person name="Ueno N."/>
            <person name="Matsuda Y."/>
            <person name="Veenstra G.J."/>
            <person name="Fujiyama A."/>
            <person name="Harland R.M."/>
            <person name="Taira M."/>
            <person name="Rokhsar D.S."/>
        </authorList>
    </citation>
    <scope>NUCLEOTIDE SEQUENCE [LARGE SCALE GENOMIC DNA]</scope>
    <source>
        <strain evidence="2">J</strain>
    </source>
</reference>
<gene>
    <name evidence="1" type="ORF">XELAEV_18026288mg</name>
</gene>
<accession>A0A974CTK9</accession>
<organism evidence="1 2">
    <name type="scientific">Xenopus laevis</name>
    <name type="common">African clawed frog</name>
    <dbReference type="NCBI Taxonomy" id="8355"/>
    <lineage>
        <taxon>Eukaryota</taxon>
        <taxon>Metazoa</taxon>
        <taxon>Chordata</taxon>
        <taxon>Craniata</taxon>
        <taxon>Vertebrata</taxon>
        <taxon>Euteleostomi</taxon>
        <taxon>Amphibia</taxon>
        <taxon>Batrachia</taxon>
        <taxon>Anura</taxon>
        <taxon>Pipoidea</taxon>
        <taxon>Pipidae</taxon>
        <taxon>Xenopodinae</taxon>
        <taxon>Xenopus</taxon>
        <taxon>Xenopus</taxon>
    </lineage>
</organism>
<protein>
    <submittedName>
        <fullName evidence="1">Uncharacterized protein</fullName>
    </submittedName>
</protein>
<sequence>MFPLPLSDRVHHLKMICACAISPTQLCLLQSVRLILYKKVRLQQIQCAHTPHSNPTNYASWSWKQSDAIWVALSLYSSVWRNRQHQIYTTAFFFKFTALSSRRGFDTEKKQSLKKLSDSRKNCEQIV</sequence>
<dbReference type="AlphaFoldDB" id="A0A974CTK9"/>